<dbReference type="Proteomes" id="UP001054846">
    <property type="component" value="Chromosome"/>
</dbReference>
<proteinExistence type="predicted"/>
<evidence type="ECO:0000313" key="2">
    <source>
        <dbReference type="Proteomes" id="UP001054846"/>
    </source>
</evidence>
<accession>A0ABY3PFZ1</accession>
<gene>
    <name evidence="1" type="ORF">ISF26_11985</name>
</gene>
<evidence type="ECO:0000313" key="1">
    <source>
        <dbReference type="EMBL" id="UFP92566.1"/>
    </source>
</evidence>
<reference evidence="1 2" key="1">
    <citation type="journal article" date="2021" name="Genome Biol. Evol.">
        <title>Complete Genome Sequencing of a Novel Gloeobacter Species from a Waterfall Cave in Mexico.</title>
        <authorList>
            <person name="Saw J.H."/>
            <person name="Cardona T."/>
            <person name="Montejano G."/>
        </authorList>
    </citation>
    <scope>NUCLEOTIDE SEQUENCE [LARGE SCALE GENOMIC DNA]</scope>
    <source>
        <strain evidence="1">MG652769</strain>
    </source>
</reference>
<protein>
    <submittedName>
        <fullName evidence="1">Uncharacterized protein</fullName>
    </submittedName>
</protein>
<name>A0ABY3PFZ1_9CYAN</name>
<dbReference type="EMBL" id="CP063845">
    <property type="protein sequence ID" value="UFP92566.1"/>
    <property type="molecule type" value="Genomic_DNA"/>
</dbReference>
<organism evidence="1 2">
    <name type="scientific">Gloeobacter morelensis MG652769</name>
    <dbReference type="NCBI Taxonomy" id="2781736"/>
    <lineage>
        <taxon>Bacteria</taxon>
        <taxon>Bacillati</taxon>
        <taxon>Cyanobacteriota</taxon>
        <taxon>Cyanophyceae</taxon>
        <taxon>Gloeobacterales</taxon>
        <taxon>Gloeobacteraceae</taxon>
        <taxon>Gloeobacter</taxon>
        <taxon>Gloeobacter morelensis</taxon>
    </lineage>
</organism>
<dbReference type="RefSeq" id="WP_230839557.1">
    <property type="nucleotide sequence ID" value="NZ_CP063845.1"/>
</dbReference>
<keyword evidence="2" id="KW-1185">Reference proteome</keyword>
<sequence length="194" mass="21528">MLYLFAYELKQPLSAYPDLVGFIDELKPQARAMENVWLLNSSDLPFNLQRRLKERLGEDEQFYMVDVSKSIVAWSGLEAEVADFIGRFTEAVEQDVSDRLLTVAFDKPLDAASVSRAAGCEVRPLLANVWQVQSQAAPEQIVSALRSNLAEGSRLLVADVSLAPAAWSQLPEDSAYAAVAYTRTEQGPGDRQEF</sequence>